<comment type="caution">
    <text evidence="1">The sequence shown here is derived from an EMBL/GenBank/DDBJ whole genome shotgun (WGS) entry which is preliminary data.</text>
</comment>
<dbReference type="EMBL" id="CM047907">
    <property type="protein sequence ID" value="KAJ0083477.1"/>
    <property type="molecule type" value="Genomic_DNA"/>
</dbReference>
<name>A0ACC1A8X2_9ROSI</name>
<gene>
    <name evidence="1" type="ORF">Patl1_30209</name>
</gene>
<protein>
    <submittedName>
        <fullName evidence="1">Uncharacterized protein</fullName>
    </submittedName>
</protein>
<evidence type="ECO:0000313" key="2">
    <source>
        <dbReference type="Proteomes" id="UP001164250"/>
    </source>
</evidence>
<sequence length="44" mass="4811">MQLYLTELGFLPFQGMGLKSLPTSTTIQETVVAAYAMICLMLNA</sequence>
<evidence type="ECO:0000313" key="1">
    <source>
        <dbReference type="EMBL" id="KAJ0083477.1"/>
    </source>
</evidence>
<proteinExistence type="predicted"/>
<dbReference type="Proteomes" id="UP001164250">
    <property type="component" value="Chromosome 11"/>
</dbReference>
<keyword evidence="2" id="KW-1185">Reference proteome</keyword>
<organism evidence="1 2">
    <name type="scientific">Pistacia atlantica</name>
    <dbReference type="NCBI Taxonomy" id="434234"/>
    <lineage>
        <taxon>Eukaryota</taxon>
        <taxon>Viridiplantae</taxon>
        <taxon>Streptophyta</taxon>
        <taxon>Embryophyta</taxon>
        <taxon>Tracheophyta</taxon>
        <taxon>Spermatophyta</taxon>
        <taxon>Magnoliopsida</taxon>
        <taxon>eudicotyledons</taxon>
        <taxon>Gunneridae</taxon>
        <taxon>Pentapetalae</taxon>
        <taxon>rosids</taxon>
        <taxon>malvids</taxon>
        <taxon>Sapindales</taxon>
        <taxon>Anacardiaceae</taxon>
        <taxon>Pistacia</taxon>
    </lineage>
</organism>
<accession>A0ACC1A8X2</accession>
<reference evidence="2" key="1">
    <citation type="journal article" date="2023" name="G3 (Bethesda)">
        <title>Genome assembly and association tests identify interacting loci associated with vigor, precocity, and sex in interspecific pistachio rootstocks.</title>
        <authorList>
            <person name="Palmer W."/>
            <person name="Jacygrad E."/>
            <person name="Sagayaradj S."/>
            <person name="Cavanaugh K."/>
            <person name="Han R."/>
            <person name="Bertier L."/>
            <person name="Beede B."/>
            <person name="Kafkas S."/>
            <person name="Golino D."/>
            <person name="Preece J."/>
            <person name="Michelmore R."/>
        </authorList>
    </citation>
    <scope>NUCLEOTIDE SEQUENCE [LARGE SCALE GENOMIC DNA]</scope>
</reference>